<keyword evidence="2" id="KW-0808">Transferase</keyword>
<evidence type="ECO:0000259" key="1">
    <source>
        <dbReference type="Pfam" id="PF13302"/>
    </source>
</evidence>
<name>A0A7X2N057_9CLOT</name>
<dbReference type="EMBL" id="VULX01000027">
    <property type="protein sequence ID" value="MSR92307.1"/>
    <property type="molecule type" value="Genomic_DNA"/>
</dbReference>
<dbReference type="InterPro" id="IPR000182">
    <property type="entry name" value="GNAT_dom"/>
</dbReference>
<proteinExistence type="predicted"/>
<dbReference type="Gene3D" id="3.40.630.30">
    <property type="match status" value="1"/>
</dbReference>
<dbReference type="GO" id="GO:0016747">
    <property type="term" value="F:acyltransferase activity, transferring groups other than amino-acyl groups"/>
    <property type="evidence" value="ECO:0007669"/>
    <property type="project" value="InterPro"/>
</dbReference>
<dbReference type="PANTHER" id="PTHR39173:SF1">
    <property type="entry name" value="ACETYLTRANSFERASE"/>
    <property type="match status" value="1"/>
</dbReference>
<comment type="caution">
    <text evidence="2">The sequence shown here is derived from an EMBL/GenBank/DDBJ whole genome shotgun (WGS) entry which is preliminary data.</text>
</comment>
<dbReference type="Proteomes" id="UP000460287">
    <property type="component" value="Unassembled WGS sequence"/>
</dbReference>
<protein>
    <submittedName>
        <fullName evidence="2">GNAT family N-acetyltransferase</fullName>
    </submittedName>
</protein>
<dbReference type="PANTHER" id="PTHR39173">
    <property type="entry name" value="ACETYLTRANSFERASE"/>
    <property type="match status" value="1"/>
</dbReference>
<dbReference type="AlphaFoldDB" id="A0A7X2N057"/>
<gene>
    <name evidence="2" type="ORF">FYJ33_13125</name>
</gene>
<organism evidence="2 3">
    <name type="scientific">Inconstantimicrobium porci</name>
    <dbReference type="NCBI Taxonomy" id="2652291"/>
    <lineage>
        <taxon>Bacteria</taxon>
        <taxon>Bacillati</taxon>
        <taxon>Bacillota</taxon>
        <taxon>Clostridia</taxon>
        <taxon>Eubacteriales</taxon>
        <taxon>Clostridiaceae</taxon>
        <taxon>Inconstantimicrobium</taxon>
    </lineage>
</organism>
<evidence type="ECO:0000313" key="3">
    <source>
        <dbReference type="Proteomes" id="UP000460287"/>
    </source>
</evidence>
<reference evidence="2 3" key="1">
    <citation type="submission" date="2019-08" db="EMBL/GenBank/DDBJ databases">
        <title>In-depth cultivation of the pig gut microbiome towards novel bacterial diversity and tailored functional studies.</title>
        <authorList>
            <person name="Wylensek D."/>
            <person name="Hitch T.C.A."/>
            <person name="Clavel T."/>
        </authorList>
    </citation>
    <scope>NUCLEOTIDE SEQUENCE [LARGE SCALE GENOMIC DNA]</scope>
    <source>
        <strain evidence="2 3">WCA-383-APC-5B</strain>
    </source>
</reference>
<dbReference type="Pfam" id="PF13302">
    <property type="entry name" value="Acetyltransf_3"/>
    <property type="match status" value="1"/>
</dbReference>
<accession>A0A7X2N057</accession>
<keyword evidence="3" id="KW-1185">Reference proteome</keyword>
<evidence type="ECO:0000313" key="2">
    <source>
        <dbReference type="EMBL" id="MSR92307.1"/>
    </source>
</evidence>
<feature type="domain" description="N-acetyltransferase" evidence="1">
    <location>
        <begin position="31"/>
        <end position="122"/>
    </location>
</feature>
<dbReference type="RefSeq" id="WP_154532200.1">
    <property type="nucleotide sequence ID" value="NZ_VULX01000027.1"/>
</dbReference>
<sequence length="151" mass="17685">MNLVFEFANEFNELQDDKVMLRIIEKNPGDNKMIPFYYYDIFEKKSQRQIGKVSIRIGHNYHSYYNGNIGYEINEEARGHNYSYYASKLVLGVAVYHGMKNIYITCSESNAASRKIIERLGADLVETVDVPHDYFGYYDGMDKQCIYKKDL</sequence>
<dbReference type="InterPro" id="IPR016181">
    <property type="entry name" value="Acyl_CoA_acyltransferase"/>
</dbReference>
<dbReference type="SUPFAM" id="SSF55729">
    <property type="entry name" value="Acyl-CoA N-acyltransferases (Nat)"/>
    <property type="match status" value="1"/>
</dbReference>